<sequence>MYERHLHTICMKIEKQSVAALMEVIEECSSVSCYPVFLPFLIECYETSVCYRECASMEEQFFTSPHNNVSLWIINLQAAGGRYIYIYMPLGRTNRSGLDIDDLFDFFGIRPTEPTTV</sequence>
<dbReference type="VEuPathDB" id="VectorBase:MDOA016743"/>
<evidence type="ECO:0000313" key="1">
    <source>
        <dbReference type="EnsemblMetazoa" id="MDOA016743-PA"/>
    </source>
</evidence>
<protein>
    <submittedName>
        <fullName evidence="1">Uncharacterized protein</fullName>
    </submittedName>
</protein>
<dbReference type="EnsemblMetazoa" id="MDOA016743-RA">
    <property type="protein sequence ID" value="MDOA016743-PA"/>
    <property type="gene ID" value="MDOA016743"/>
</dbReference>
<accession>A0A1I8NKS0</accession>
<name>A0A1I8NKS0_MUSDO</name>
<organism evidence="1">
    <name type="scientific">Musca domestica</name>
    <name type="common">House fly</name>
    <dbReference type="NCBI Taxonomy" id="7370"/>
    <lineage>
        <taxon>Eukaryota</taxon>
        <taxon>Metazoa</taxon>
        <taxon>Ecdysozoa</taxon>
        <taxon>Arthropoda</taxon>
        <taxon>Hexapoda</taxon>
        <taxon>Insecta</taxon>
        <taxon>Pterygota</taxon>
        <taxon>Neoptera</taxon>
        <taxon>Endopterygota</taxon>
        <taxon>Diptera</taxon>
        <taxon>Brachycera</taxon>
        <taxon>Muscomorpha</taxon>
        <taxon>Muscoidea</taxon>
        <taxon>Muscidae</taxon>
        <taxon>Musca</taxon>
    </lineage>
</organism>
<dbReference type="AlphaFoldDB" id="A0A1I8NKS0"/>
<proteinExistence type="predicted"/>
<reference evidence="1" key="1">
    <citation type="submission" date="2020-05" db="UniProtKB">
        <authorList>
            <consortium name="EnsemblMetazoa"/>
        </authorList>
    </citation>
    <scope>IDENTIFICATION</scope>
    <source>
        <strain evidence="1">Aabys</strain>
    </source>
</reference>